<dbReference type="InterPro" id="IPR027510">
    <property type="entry name" value="HMPDK_MptE"/>
</dbReference>
<dbReference type="GO" id="GO:0016301">
    <property type="term" value="F:kinase activity"/>
    <property type="evidence" value="ECO:0007669"/>
    <property type="project" value="UniProtKB-KW"/>
</dbReference>
<dbReference type="PANTHER" id="PTHR39648">
    <property type="entry name" value="6-HYDROXYMETHYL-7,8-DIHYDROPTERIN PYROPHOSPHOKINASE"/>
    <property type="match status" value="1"/>
</dbReference>
<keyword evidence="8" id="KW-1185">Reference proteome</keyword>
<keyword evidence="2 5" id="KW-0547">Nucleotide-binding</keyword>
<dbReference type="InterPro" id="IPR002826">
    <property type="entry name" value="MptE-like"/>
</dbReference>
<dbReference type="GO" id="GO:0005524">
    <property type="term" value="F:ATP binding"/>
    <property type="evidence" value="ECO:0007669"/>
    <property type="project" value="UniProtKB-UniRule"/>
</dbReference>
<dbReference type="SUPFAM" id="SSF63999">
    <property type="entry name" value="Thiamin pyrophosphokinase, catalytic domain"/>
    <property type="match status" value="1"/>
</dbReference>
<keyword evidence="5" id="KW-0460">Magnesium</keyword>
<dbReference type="EC" id="2.7.6.3" evidence="5"/>
<evidence type="ECO:0000313" key="8">
    <source>
        <dbReference type="Proteomes" id="UP000186940"/>
    </source>
</evidence>
<evidence type="ECO:0000256" key="2">
    <source>
        <dbReference type="ARBA" id="ARBA00022741"/>
    </source>
</evidence>
<dbReference type="GO" id="GO:0009229">
    <property type="term" value="P:thiamine diphosphate biosynthetic process"/>
    <property type="evidence" value="ECO:0007669"/>
    <property type="project" value="InterPro"/>
</dbReference>
<evidence type="ECO:0000313" key="7">
    <source>
        <dbReference type="EMBL" id="OFV68218.1"/>
    </source>
</evidence>
<dbReference type="EMBL" id="LYOS01000002">
    <property type="protein sequence ID" value="OFV68218.1"/>
    <property type="molecule type" value="Genomic_DNA"/>
</dbReference>
<evidence type="ECO:0000256" key="3">
    <source>
        <dbReference type="ARBA" id="ARBA00022777"/>
    </source>
</evidence>
<comment type="caution">
    <text evidence="7">The sequence shown here is derived from an EMBL/GenBank/DDBJ whole genome shotgun (WGS) entry which is preliminary data.</text>
</comment>
<comment type="function">
    <text evidence="5">Catalyzes the transfer of diphosphate from ATP to 6-hydroxymethyl-7,8-dihydropterin (6-HMD), leading to 6-hydroxymethyl-7,8-dihydropterin diphosphate (6-HMDP).</text>
</comment>
<dbReference type="GO" id="GO:2001118">
    <property type="term" value="P:tetrahydromethanopterin biosynthetic process"/>
    <property type="evidence" value="ECO:0007669"/>
    <property type="project" value="UniProtKB-UniRule"/>
</dbReference>
<dbReference type="Gene3D" id="3.40.50.10240">
    <property type="entry name" value="Thiamin pyrophosphokinase, catalytic domain"/>
    <property type="match status" value="1"/>
</dbReference>
<dbReference type="AlphaFoldDB" id="A0A1F2PAG2"/>
<comment type="cofactor">
    <cofactor evidence="5">
        <name>Mg(2+)</name>
        <dbReference type="ChEBI" id="CHEBI:18420"/>
    </cofactor>
</comment>
<dbReference type="PATRIC" id="fig|1838285.3.peg.867"/>
<dbReference type="Pfam" id="PF01973">
    <property type="entry name" value="MptE-like"/>
    <property type="match status" value="1"/>
</dbReference>
<dbReference type="GO" id="GO:0003848">
    <property type="term" value="F:2-amino-4-hydroxy-6-hydroxymethyldihydropteridine diphosphokinase activity"/>
    <property type="evidence" value="ECO:0007669"/>
    <property type="project" value="UniProtKB-UniRule"/>
</dbReference>
<dbReference type="InterPro" id="IPR036759">
    <property type="entry name" value="TPK_catalytic_sf"/>
</dbReference>
<evidence type="ECO:0000256" key="1">
    <source>
        <dbReference type="ARBA" id="ARBA00022679"/>
    </source>
</evidence>
<keyword evidence="1 5" id="KW-0808">Transferase</keyword>
<evidence type="ECO:0000256" key="4">
    <source>
        <dbReference type="ARBA" id="ARBA00022840"/>
    </source>
</evidence>
<evidence type="ECO:0000259" key="6">
    <source>
        <dbReference type="Pfam" id="PF01973"/>
    </source>
</evidence>
<evidence type="ECO:0000256" key="5">
    <source>
        <dbReference type="HAMAP-Rule" id="MF_02131"/>
    </source>
</evidence>
<keyword evidence="3 5" id="KW-0418">Kinase</keyword>
<comment type="pathway">
    <text evidence="5">Cofactor biosynthesis; 5,6,7,8-tetrahydromethanopterin biosynthesis.</text>
</comment>
<keyword evidence="4 5" id="KW-0067">ATP-binding</keyword>
<comment type="similarity">
    <text evidence="5">Belongs to the archaeal 6-HMPDK family.</text>
</comment>
<dbReference type="PANTHER" id="PTHR39648:SF1">
    <property type="entry name" value="6-HYDROXYMETHYL-7,8-DIHYDROPTERIN PYROPHOSPHOKINASE"/>
    <property type="match status" value="1"/>
</dbReference>
<dbReference type="UniPathway" id="UPA00065"/>
<dbReference type="GO" id="GO:0000287">
    <property type="term" value="F:magnesium ion binding"/>
    <property type="evidence" value="ECO:0007669"/>
    <property type="project" value="UniProtKB-UniRule"/>
</dbReference>
<dbReference type="HAMAP" id="MF_02131">
    <property type="entry name" value="HMPDK_arch"/>
    <property type="match status" value="1"/>
</dbReference>
<proteinExistence type="inferred from homology"/>
<name>A0A1F2PAG2_9EURY</name>
<protein>
    <recommendedName>
        <fullName evidence="5">6-hydroxymethyl-7,8-dihydropterin pyrophosphokinase</fullName>
        <shortName evidence="5">HPPK</shortName>
        <ecNumber evidence="5">2.7.6.3</ecNumber>
    </recommendedName>
    <alternativeName>
        <fullName evidence="5">2-amino-4-hydroxy-6-hydroxymethyldihydropteridine pyrophosphokinase</fullName>
    </alternativeName>
    <alternativeName>
        <fullName evidence="5">6-hydroxymethyl-7,8-dihydropterin diphosphokinase</fullName>
        <shortName evidence="5">6-HMPDK</shortName>
    </alternativeName>
    <alternativeName>
        <fullName evidence="5">7,8-dihydro-6-hydroxymethylpterin diphosphokinase</fullName>
    </alternativeName>
    <alternativeName>
        <fullName evidence="5">7,8-dihydro-6-hydroxymethylpterin pyrophosphokinase</fullName>
        <shortName evidence="5">PPPK</shortName>
    </alternativeName>
</protein>
<dbReference type="Proteomes" id="UP000186940">
    <property type="component" value="Unassembled WGS sequence"/>
</dbReference>
<accession>A0A1F2PAG2</accession>
<organism evidence="7 8">
    <name type="scientific">Candidatus Syntropharchaeum caldarium</name>
    <dbReference type="NCBI Taxonomy" id="1838285"/>
    <lineage>
        <taxon>Archaea</taxon>
        <taxon>Methanobacteriati</taxon>
        <taxon>Methanobacteriota</taxon>
        <taxon>Stenosarchaea group</taxon>
        <taxon>Methanomicrobia</taxon>
        <taxon>Methanosarcinales</taxon>
        <taxon>ANME-2 cluster</taxon>
        <taxon>Candidatus Syntropharchaeum</taxon>
    </lineage>
</organism>
<sequence length="223" mass="24637">MNYSDWEPIYEEILDYFGYDRCENDRSARILERLIGDRDLGIEELEAIIRGKEVLVCGNAPTLCRDLESFDVSELCVIAADGATSTLIKEGILPDLIVTDLDGTIGDIIYANRMGSVVVVLAHGDNIKEIRSVVPNLTSIIGTTHGRPFKSIYNFGGFTDGDRAVFLADALGACRIMLAGFDFEDDTVSEVKHQKLMWAKRLIEGLLNNNMGRDLDGEGDRGN</sequence>
<dbReference type="GO" id="GO:0004788">
    <property type="term" value="F:thiamine diphosphokinase activity"/>
    <property type="evidence" value="ECO:0007669"/>
    <property type="project" value="InterPro"/>
</dbReference>
<reference evidence="7" key="1">
    <citation type="submission" date="2016-05" db="EMBL/GenBank/DDBJ databases">
        <title>Microbial consortia oxidize butane by reversing methanogenesis.</title>
        <authorList>
            <person name="Laso-Perez R."/>
            <person name="Richter M."/>
            <person name="Wegener G."/>
            <person name="Musat F."/>
        </authorList>
    </citation>
    <scope>NUCLEOTIDE SEQUENCE [LARGE SCALE GENOMIC DNA]</scope>
    <source>
        <strain evidence="7">BOX2</strain>
    </source>
</reference>
<gene>
    <name evidence="5" type="primary">mptE</name>
    <name evidence="7" type="ORF">SCAL_000858</name>
</gene>
<dbReference type="STRING" id="1838285.SCAL_000858"/>
<feature type="domain" description="6-hydroxymethylpterin diphosphokinase MptE-like" evidence="6">
    <location>
        <begin position="42"/>
        <end position="184"/>
    </location>
</feature>
<comment type="catalytic activity">
    <reaction evidence="5">
        <text>6-hydroxymethyl-7,8-dihydropterin + ATP = (7,8-dihydropterin-6-yl)methyl diphosphate + AMP + H(+)</text>
        <dbReference type="Rhea" id="RHEA:11412"/>
        <dbReference type="ChEBI" id="CHEBI:15378"/>
        <dbReference type="ChEBI" id="CHEBI:30616"/>
        <dbReference type="ChEBI" id="CHEBI:44841"/>
        <dbReference type="ChEBI" id="CHEBI:72950"/>
        <dbReference type="ChEBI" id="CHEBI:456215"/>
        <dbReference type="EC" id="2.7.6.3"/>
    </reaction>
</comment>